<dbReference type="Proteomes" id="UP000516696">
    <property type="component" value="Chromosome"/>
</dbReference>
<dbReference type="EMBL" id="JARPZN010000038">
    <property type="protein sequence ID" value="MDT2692181.1"/>
    <property type="molecule type" value="Genomic_DNA"/>
</dbReference>
<dbReference type="OrthoDB" id="2194543at2"/>
<dbReference type="AlphaFoldDB" id="A0A1L8TU31"/>
<dbReference type="Proteomes" id="UP001241571">
    <property type="component" value="Unassembled WGS sequence"/>
</dbReference>
<gene>
    <name evidence="4" type="ORF">EGM181_09040</name>
    <name evidence="3" type="ORF">GTI89_00005</name>
    <name evidence="5" type="ORF">NCTC12360_00853</name>
    <name evidence="2" type="ORF">P7E30_18655</name>
    <name evidence="1" type="ORF">QRX88_08105</name>
</gene>
<name>A0A1L8TU31_ENTGA</name>
<dbReference type="GeneID" id="93224141"/>
<evidence type="ECO:0000313" key="4">
    <source>
        <dbReference type="EMBL" id="QOG27381.1"/>
    </source>
</evidence>
<evidence type="ECO:0000313" key="1">
    <source>
        <dbReference type="EMBL" id="MDL4935672.1"/>
    </source>
</evidence>
<keyword evidence="6" id="KW-1185">Reference proteome</keyword>
<dbReference type="Proteomes" id="UP000254807">
    <property type="component" value="Unassembled WGS sequence"/>
</dbReference>
<evidence type="ECO:0000313" key="2">
    <source>
        <dbReference type="EMBL" id="MDT2692181.1"/>
    </source>
</evidence>
<reference evidence="5 6" key="1">
    <citation type="submission" date="2018-06" db="EMBL/GenBank/DDBJ databases">
        <authorList>
            <consortium name="Pathogen Informatics"/>
            <person name="Doyle S."/>
        </authorList>
    </citation>
    <scope>NUCLEOTIDE SEQUENCE [LARGE SCALE GENOMIC DNA]</scope>
    <source>
        <strain evidence="5 6">NCTC12360</strain>
    </source>
</reference>
<dbReference type="EMBL" id="JASUBT010000005">
    <property type="protein sequence ID" value="MDL4935672.1"/>
    <property type="molecule type" value="Genomic_DNA"/>
</dbReference>
<dbReference type="Proteomes" id="UP001183682">
    <property type="component" value="Unassembled WGS sequence"/>
</dbReference>
<evidence type="ECO:0000313" key="5">
    <source>
        <dbReference type="EMBL" id="STD82424.1"/>
    </source>
</evidence>
<evidence type="ECO:0000313" key="10">
    <source>
        <dbReference type="Proteomes" id="UP001241571"/>
    </source>
</evidence>
<evidence type="ECO:0000313" key="6">
    <source>
        <dbReference type="Proteomes" id="UP000254807"/>
    </source>
</evidence>
<reference evidence="1 10" key="5">
    <citation type="submission" date="2023-06" db="EMBL/GenBank/DDBJ databases">
        <title>Acute promotion of culturable opportunistic pathogens and persistent increase of antibiotic resistance following antibiotic exposure in mouse gut microbiota.</title>
        <authorList>
            <person name="Li L."/>
            <person name="Wang B."/>
            <person name="Sun Y."/>
            <person name="Wang M."/>
            <person name="Xu H."/>
        </authorList>
    </citation>
    <scope>NUCLEOTIDE SEQUENCE [LARGE SCALE GENOMIC DNA]</scope>
    <source>
        <strain evidence="1 10">CRI2_2</strain>
    </source>
</reference>
<accession>A0A1L8TU31</accession>
<evidence type="ECO:0000313" key="7">
    <source>
        <dbReference type="Proteomes" id="UP000439965"/>
    </source>
</evidence>
<proteinExistence type="predicted"/>
<dbReference type="RefSeq" id="WP_003127300.1">
    <property type="nucleotide sequence ID" value="NZ_BSYC01000004.1"/>
</dbReference>
<dbReference type="EMBL" id="WVTI01000001">
    <property type="protein sequence ID" value="MXS24476.1"/>
    <property type="molecule type" value="Genomic_DNA"/>
</dbReference>
<dbReference type="Proteomes" id="UP000439965">
    <property type="component" value="Unassembled WGS sequence"/>
</dbReference>
<evidence type="ECO:0000313" key="8">
    <source>
        <dbReference type="Proteomes" id="UP000516696"/>
    </source>
</evidence>
<protein>
    <submittedName>
        <fullName evidence="2">Uncharacterized protein</fullName>
    </submittedName>
</protein>
<dbReference type="EMBL" id="CP050485">
    <property type="protein sequence ID" value="QOG27381.1"/>
    <property type="molecule type" value="Genomic_DNA"/>
</dbReference>
<dbReference type="EMBL" id="UFYW01000001">
    <property type="protein sequence ID" value="STD82424.1"/>
    <property type="molecule type" value="Genomic_DNA"/>
</dbReference>
<reference evidence="4 8" key="3">
    <citation type="submission" date="2020-03" db="EMBL/GenBank/DDBJ databases">
        <title>Characterization of ganglioside-mimicking enterococci.</title>
        <authorList>
            <person name="Patry R.T."/>
            <person name="Nothaft H."/>
            <person name="Bridger R."/>
            <person name="Shajahan A."/>
            <person name="Huynh S."/>
            <person name="Sanchez S."/>
            <person name="Azadi P."/>
            <person name="Cooper K."/>
            <person name="Miller W.G."/>
            <person name="Parker C.T."/>
            <person name="Wells L."/>
            <person name="Szymanski C.M."/>
        </authorList>
    </citation>
    <scope>NUCLEOTIDE SEQUENCE [LARGE SCALE GENOMIC DNA]</scope>
    <source>
        <strain evidence="4 8">EGM181</strain>
    </source>
</reference>
<organism evidence="2 9">
    <name type="scientific">Enterococcus gallinarum</name>
    <dbReference type="NCBI Taxonomy" id="1353"/>
    <lineage>
        <taxon>Bacteria</taxon>
        <taxon>Bacillati</taxon>
        <taxon>Bacillota</taxon>
        <taxon>Bacilli</taxon>
        <taxon>Lactobacillales</taxon>
        <taxon>Enterococcaceae</taxon>
        <taxon>Enterococcus</taxon>
    </lineage>
</organism>
<evidence type="ECO:0000313" key="9">
    <source>
        <dbReference type="Proteomes" id="UP001183682"/>
    </source>
</evidence>
<sequence>MKKRIKKKKAYKKYIQDIFTGYEEMLENPELKERSFSYLKEETVLRRDENDQIRFRTRDID</sequence>
<reference evidence="3 7" key="2">
    <citation type="submission" date="2019-04" db="EMBL/GenBank/DDBJ databases">
        <title>Step-wise assembly of the neonatal virome modulated by breast feeding.</title>
        <authorList>
            <person name="Liang G."/>
            <person name="Bushman F."/>
        </authorList>
    </citation>
    <scope>NUCLEOTIDE SEQUENCE [LARGE SCALE GENOMIC DNA]</scope>
    <source>
        <strain evidence="3 7">E3404</strain>
    </source>
</reference>
<reference evidence="2" key="4">
    <citation type="submission" date="2023-03" db="EMBL/GenBank/DDBJ databases">
        <authorList>
            <person name="Shen W."/>
            <person name="Cai J."/>
        </authorList>
    </citation>
    <scope>NUCLEOTIDE SEQUENCE</scope>
    <source>
        <strain evidence="2">K69-2</strain>
    </source>
</reference>
<evidence type="ECO:0000313" key="3">
    <source>
        <dbReference type="EMBL" id="MXS24476.1"/>
    </source>
</evidence>